<keyword evidence="2" id="KW-0732">Signal</keyword>
<evidence type="ECO:0000313" key="4">
    <source>
        <dbReference type="WBParaSite" id="Gr19_v10_g11840.t1"/>
    </source>
</evidence>
<evidence type="ECO:0000313" key="3">
    <source>
        <dbReference type="Proteomes" id="UP000887572"/>
    </source>
</evidence>
<reference evidence="4" key="1">
    <citation type="submission" date="2022-11" db="UniProtKB">
        <authorList>
            <consortium name="WormBaseParasite"/>
        </authorList>
    </citation>
    <scope>IDENTIFICATION</scope>
</reference>
<name>A0A914GY30_GLORO</name>
<keyword evidence="3" id="KW-1185">Reference proteome</keyword>
<feature type="region of interest" description="Disordered" evidence="1">
    <location>
        <begin position="23"/>
        <end position="66"/>
    </location>
</feature>
<evidence type="ECO:0000256" key="2">
    <source>
        <dbReference type="SAM" id="SignalP"/>
    </source>
</evidence>
<feature type="chain" id="PRO_5036814243" evidence="2">
    <location>
        <begin position="17"/>
        <end position="66"/>
    </location>
</feature>
<feature type="compositionally biased region" description="Low complexity" evidence="1">
    <location>
        <begin position="45"/>
        <end position="56"/>
    </location>
</feature>
<feature type="signal peptide" evidence="2">
    <location>
        <begin position="1"/>
        <end position="16"/>
    </location>
</feature>
<dbReference type="AlphaFoldDB" id="A0A914GY30"/>
<dbReference type="WBParaSite" id="Gr19_v10_g11840.t1">
    <property type="protein sequence ID" value="Gr19_v10_g11840.t1"/>
    <property type="gene ID" value="Gr19_v10_g11840"/>
</dbReference>
<proteinExistence type="predicted"/>
<accession>A0A914GY30</accession>
<protein>
    <submittedName>
        <fullName evidence="4">Secreted protein</fullName>
    </submittedName>
</protein>
<dbReference type="Proteomes" id="UP000887572">
    <property type="component" value="Unplaced"/>
</dbReference>
<organism evidence="3 4">
    <name type="scientific">Globodera rostochiensis</name>
    <name type="common">Golden nematode worm</name>
    <name type="synonym">Heterodera rostochiensis</name>
    <dbReference type="NCBI Taxonomy" id="31243"/>
    <lineage>
        <taxon>Eukaryota</taxon>
        <taxon>Metazoa</taxon>
        <taxon>Ecdysozoa</taxon>
        <taxon>Nematoda</taxon>
        <taxon>Chromadorea</taxon>
        <taxon>Rhabditida</taxon>
        <taxon>Tylenchina</taxon>
        <taxon>Tylenchomorpha</taxon>
        <taxon>Tylenchoidea</taxon>
        <taxon>Heteroderidae</taxon>
        <taxon>Heteroderinae</taxon>
        <taxon>Globodera</taxon>
    </lineage>
</organism>
<evidence type="ECO:0000256" key="1">
    <source>
        <dbReference type="SAM" id="MobiDB-lite"/>
    </source>
</evidence>
<feature type="compositionally biased region" description="Basic residues" evidence="1">
    <location>
        <begin position="27"/>
        <end position="36"/>
    </location>
</feature>
<sequence>MFLCGAVKLLVVDCRAVRLAGASRCHPQAKQRQQHQQRRDEVKARSSAPSAAAAGGARRRGWQEGS</sequence>